<reference evidence="3 4" key="2">
    <citation type="submission" date="2017-12" db="EMBL/GenBank/DDBJ databases">
        <title>Revising the taxonomy of the Acinetobacter lwoffii group: the description of Acinetobacter pseudolwoffii sp. nov. and emended description of Acinetobacter lwoffii.</title>
        <authorList>
            <person name="Nemec A."/>
        </authorList>
    </citation>
    <scope>NUCLEOTIDE SEQUENCE [LARGE SCALE GENOMIC DNA]</scope>
    <source>
        <strain evidence="3 4">ANC 5347</strain>
    </source>
</reference>
<name>A0A2H9UHJ6_9GAMM</name>
<evidence type="ECO:0000256" key="2">
    <source>
        <dbReference type="ARBA" id="ARBA00022705"/>
    </source>
</evidence>
<reference evidence="3 4" key="1">
    <citation type="submission" date="2017-11" db="EMBL/GenBank/DDBJ databases">
        <authorList>
            <person name="Han C.G."/>
        </authorList>
    </citation>
    <scope>NUCLEOTIDE SEQUENCE [LARGE SCALE GENOMIC DNA]</scope>
    <source>
        <strain evidence="3 4">ANC 5347</strain>
    </source>
</reference>
<dbReference type="Proteomes" id="UP000242351">
    <property type="component" value="Unassembled WGS sequence"/>
</dbReference>
<dbReference type="Pfam" id="PF01446">
    <property type="entry name" value="Rep_1"/>
    <property type="match status" value="1"/>
</dbReference>
<dbReference type="InterPro" id="IPR000989">
    <property type="entry name" value="Rep"/>
</dbReference>
<evidence type="ECO:0000313" key="4">
    <source>
        <dbReference type="Proteomes" id="UP000242351"/>
    </source>
</evidence>
<proteinExistence type="inferred from homology"/>
<evidence type="ECO:0000313" key="3">
    <source>
        <dbReference type="EMBL" id="PJI31179.1"/>
    </source>
</evidence>
<protein>
    <submittedName>
        <fullName evidence="3">Uncharacterized protein</fullName>
    </submittedName>
</protein>
<evidence type="ECO:0000256" key="1">
    <source>
        <dbReference type="ARBA" id="ARBA00008909"/>
    </source>
</evidence>
<dbReference type="GO" id="GO:0006260">
    <property type="term" value="P:DNA replication"/>
    <property type="evidence" value="ECO:0007669"/>
    <property type="project" value="UniProtKB-KW"/>
</dbReference>
<comment type="similarity">
    <text evidence="1">Belongs to the Gram-positive plasmids replication protein type 1 family.</text>
</comment>
<organism evidence="3 4">
    <name type="scientific">Acinetobacter pseudolwoffii</name>
    <dbReference type="NCBI Taxonomy" id="2053287"/>
    <lineage>
        <taxon>Bacteria</taxon>
        <taxon>Pseudomonadati</taxon>
        <taxon>Pseudomonadota</taxon>
        <taxon>Gammaproteobacteria</taxon>
        <taxon>Moraxellales</taxon>
        <taxon>Moraxellaceae</taxon>
        <taxon>Acinetobacter</taxon>
    </lineage>
</organism>
<gene>
    <name evidence="3" type="ORF">CU320_15535</name>
</gene>
<accession>A0A2H9UHJ6</accession>
<keyword evidence="2" id="KW-0235">DNA replication</keyword>
<dbReference type="GO" id="GO:0003677">
    <property type="term" value="F:DNA binding"/>
    <property type="evidence" value="ECO:0007669"/>
    <property type="project" value="InterPro"/>
</dbReference>
<dbReference type="EMBL" id="PGOZ01000045">
    <property type="protein sequence ID" value="PJI31179.1"/>
    <property type="molecule type" value="Genomic_DNA"/>
</dbReference>
<sequence length="167" mass="19090">MTRGNDGKMMAHPHFHALLLVKPSYFTINYIKQGDWVEMWAKALRADYLPSVNVKAVKATLDEKGRKQLDKAICETLKYSVKPSDLALEGDKGAWLHEMTKQVHKMRFIATGGVLKGILKPEDEITTEEMISSSEEVQDVGEGRVAFQFKPEYRKYVYAPKYNEYAD</sequence>
<comment type="caution">
    <text evidence="3">The sequence shown here is derived from an EMBL/GenBank/DDBJ whole genome shotgun (WGS) entry which is preliminary data.</text>
</comment>
<dbReference type="AlphaFoldDB" id="A0A2H9UHJ6"/>